<accession>A0A0H3N0P2</accession>
<organism evidence="1 2">
    <name type="scientific">Streptococcus suis (strain BM407)</name>
    <dbReference type="NCBI Taxonomy" id="568814"/>
    <lineage>
        <taxon>Bacteria</taxon>
        <taxon>Bacillati</taxon>
        <taxon>Bacillota</taxon>
        <taxon>Bacilli</taxon>
        <taxon>Lactobacillales</taxon>
        <taxon>Streptococcaceae</taxon>
        <taxon>Streptococcus</taxon>
    </lineage>
</organism>
<gene>
    <name evidence="1" type="ordered locus">SSUBM407_1410</name>
</gene>
<proteinExistence type="predicted"/>
<dbReference type="KEGG" id="ssb:SSUBM407_1410"/>
<dbReference type="PATRIC" id="fig|568814.3.peg.1450"/>
<evidence type="ECO:0000313" key="1">
    <source>
        <dbReference type="EMBL" id="CAZ56267.1"/>
    </source>
</evidence>
<keyword evidence="2" id="KW-1185">Reference proteome</keyword>
<name>A0A0H3N0P2_STRS4</name>
<reference evidence="1 2" key="1">
    <citation type="journal article" date="2009" name="PLoS ONE">
        <title>Rapid evolution of virulence and drug resistance in the emerging zoonotic pathogen Streptococcus suis.</title>
        <authorList>
            <person name="Holden M.T.G."/>
            <person name="Hauser H."/>
            <person name="Sanders M."/>
            <person name="Ngo T.H."/>
            <person name="Cherevach I."/>
            <person name="Cronin A."/>
            <person name="Goodhead I."/>
            <person name="Mungall K."/>
            <person name="Quail M.A."/>
            <person name="Price C."/>
            <person name="Rabbinowitsch E."/>
            <person name="Sharp S."/>
            <person name="Croucher N.J."/>
            <person name="Chieu T.B."/>
            <person name="Mai N.T.H."/>
            <person name="Diep T.S."/>
            <person name="Chinh N.T."/>
            <person name="Kehoe M."/>
            <person name="Leigh J.A."/>
            <person name="Ward P.N."/>
            <person name="Dowson C.G."/>
            <person name="Whatmore A.M."/>
            <person name="Chanter N."/>
            <person name="Iversen P."/>
            <person name="Gottschalk M."/>
            <person name="Slater J.D."/>
            <person name="Smith H.E."/>
            <person name="Spratt B.G."/>
            <person name="Xu J."/>
            <person name="Ye C."/>
            <person name="Bentley S."/>
            <person name="Barrell B.G."/>
            <person name="Schultsz C."/>
            <person name="Maskell D.J."/>
            <person name="Parkhill J."/>
        </authorList>
    </citation>
    <scope>NUCLEOTIDE SEQUENCE [LARGE SCALE GENOMIC DNA]</scope>
    <source>
        <strain evidence="1 2">BM407</strain>
    </source>
</reference>
<dbReference type="HOGENOM" id="CLU_108950_0_0_9"/>
<evidence type="ECO:0000313" key="2">
    <source>
        <dbReference type="Proteomes" id="UP000009077"/>
    </source>
</evidence>
<protein>
    <submittedName>
        <fullName evidence="1">Uncharacterized protein</fullName>
    </submittedName>
</protein>
<dbReference type="EMBL" id="FM252032">
    <property type="protein sequence ID" value="CAZ56267.1"/>
    <property type="molecule type" value="Genomic_DNA"/>
</dbReference>
<dbReference type="AlphaFoldDB" id="A0A0H3N0P2"/>
<sequence length="190" mass="22190">MYSIVEVTIKRGEQILLDLLKDNPTRAVMQDNFFRFFYYLPFGGYITPFSLNNITLKVFEKVPAPKGWELIRDYPISIMKTSLLAKLEDIEKYMLDQQRQASGLYLDGWVFDTIANGIYTQEETAIFIRQMYLHGYDFEQVVSLFTAIVKRSSLASYFLDVMKRFYFAEATGNTIAYIINQQKQDTKIIS</sequence>
<dbReference type="Proteomes" id="UP000009077">
    <property type="component" value="Chromosome"/>
</dbReference>